<dbReference type="InterPro" id="IPR004960">
    <property type="entry name" value="LipA_acyltrans"/>
</dbReference>
<evidence type="ECO:0000256" key="3">
    <source>
        <dbReference type="ARBA" id="ARBA00022519"/>
    </source>
</evidence>
<dbReference type="GO" id="GO:0009247">
    <property type="term" value="P:glycolipid biosynthetic process"/>
    <property type="evidence" value="ECO:0007669"/>
    <property type="project" value="UniProtKB-ARBA"/>
</dbReference>
<keyword evidence="3" id="KW-0997">Cell inner membrane</keyword>
<dbReference type="GO" id="GO:0016746">
    <property type="term" value="F:acyltransferase activity"/>
    <property type="evidence" value="ECO:0007669"/>
    <property type="project" value="UniProtKB-KW"/>
</dbReference>
<keyword evidence="8" id="KW-1185">Reference proteome</keyword>
<keyword evidence="6 7" id="KW-0012">Acyltransferase</keyword>
<dbReference type="Proteomes" id="UP000429644">
    <property type="component" value="Unassembled WGS sequence"/>
</dbReference>
<keyword evidence="5" id="KW-0472">Membrane</keyword>
<evidence type="ECO:0000256" key="2">
    <source>
        <dbReference type="ARBA" id="ARBA00022475"/>
    </source>
</evidence>
<comment type="subcellular location">
    <subcellularLocation>
        <location evidence="1">Cell inner membrane</location>
    </subcellularLocation>
</comment>
<comment type="caution">
    <text evidence="7">The sequence shown here is derived from an EMBL/GenBank/DDBJ whole genome shotgun (WGS) entry which is preliminary data.</text>
</comment>
<evidence type="ECO:0000256" key="4">
    <source>
        <dbReference type="ARBA" id="ARBA00022679"/>
    </source>
</evidence>
<dbReference type="PANTHER" id="PTHR30606:SF10">
    <property type="entry name" value="PHOSPHATIDYLINOSITOL MANNOSIDE ACYLTRANSFERASE"/>
    <property type="match status" value="1"/>
</dbReference>
<dbReference type="RefSeq" id="WP_152231440.1">
    <property type="nucleotide sequence ID" value="NZ_BAAAOT010000005.1"/>
</dbReference>
<dbReference type="EMBL" id="WHPD01001910">
    <property type="protein sequence ID" value="MPV88775.1"/>
    <property type="molecule type" value="Genomic_DNA"/>
</dbReference>
<name>A0A7J9UVW6_9MICO</name>
<evidence type="ECO:0000256" key="6">
    <source>
        <dbReference type="ARBA" id="ARBA00023315"/>
    </source>
</evidence>
<dbReference type="PANTHER" id="PTHR30606">
    <property type="entry name" value="LIPID A BIOSYNTHESIS LAUROYL ACYLTRANSFERASE"/>
    <property type="match status" value="1"/>
</dbReference>
<dbReference type="OrthoDB" id="9803456at2"/>
<keyword evidence="2" id="KW-1003">Cell membrane</keyword>
<dbReference type="AlphaFoldDB" id="A0A7J9UVW6"/>
<evidence type="ECO:0000256" key="5">
    <source>
        <dbReference type="ARBA" id="ARBA00023136"/>
    </source>
</evidence>
<evidence type="ECO:0000313" key="7">
    <source>
        <dbReference type="EMBL" id="MPV88775.1"/>
    </source>
</evidence>
<evidence type="ECO:0000313" key="8">
    <source>
        <dbReference type="Proteomes" id="UP000429644"/>
    </source>
</evidence>
<keyword evidence="4 7" id="KW-0808">Transferase</keyword>
<dbReference type="Pfam" id="PF03279">
    <property type="entry name" value="Lip_A_acyltrans"/>
    <property type="match status" value="1"/>
</dbReference>
<reference evidence="7 8" key="1">
    <citation type="submission" date="2019-10" db="EMBL/GenBank/DDBJ databases">
        <title>Georgenia wutianyii sp. nov. and Georgenia yuyongxinii sp. nov. isolated from plateau pika (Ochotona curzoniae) in the Qinghai-Tibet plateau of China.</title>
        <authorList>
            <person name="Tian Z."/>
        </authorList>
    </citation>
    <scope>NUCLEOTIDE SEQUENCE [LARGE SCALE GENOMIC DNA]</scope>
    <source>
        <strain evidence="7 8">JCM 15130</strain>
    </source>
</reference>
<sequence length="329" mass="36237">MSLDIARVFRLAQRGVERLPEPVARAAFTAVADAAWLAHGAGVRQLETNLARLRPDLSRRALRRLSRENMRGYLRYYRESFQLPRLARAQIEARVRVIGDAPLRAEFAAGRSVQCALSHSGNWDLAGAWGTRELAQVLTVAEHLEPEEVFQGFLRFRTGLGMTIIPLEKGGNVFRELLRLSRTGTYLVPLLADRDLSSTGVEVDLAGHPARMAPGPAALSKAAGQALHAVMIRHERLRGARRRAAGGPWGLVVEFSPRLDRPGEQATVADLTQRWADWVGAQLRRHPDAWHMLQKVFLADLDAGRLARSAERARQAAGESPAGAPEGRG</sequence>
<proteinExistence type="predicted"/>
<gene>
    <name evidence="7" type="ORF">GB882_08855</name>
</gene>
<protein>
    <submittedName>
        <fullName evidence="7">Phosphatidylinositol mannoside acyltransferase</fullName>
    </submittedName>
</protein>
<dbReference type="NCBIfam" id="NF005919">
    <property type="entry name" value="PRK07920.1"/>
    <property type="match status" value="1"/>
</dbReference>
<dbReference type="GO" id="GO:0005886">
    <property type="term" value="C:plasma membrane"/>
    <property type="evidence" value="ECO:0007669"/>
    <property type="project" value="UniProtKB-SubCell"/>
</dbReference>
<accession>A0A7J9UVW6</accession>
<organism evidence="7 8">
    <name type="scientific">Georgenia ruanii</name>
    <dbReference type="NCBI Taxonomy" id="348442"/>
    <lineage>
        <taxon>Bacteria</taxon>
        <taxon>Bacillati</taxon>
        <taxon>Actinomycetota</taxon>
        <taxon>Actinomycetes</taxon>
        <taxon>Micrococcales</taxon>
        <taxon>Bogoriellaceae</taxon>
        <taxon>Georgenia</taxon>
    </lineage>
</organism>
<evidence type="ECO:0000256" key="1">
    <source>
        <dbReference type="ARBA" id="ARBA00004533"/>
    </source>
</evidence>
<dbReference type="CDD" id="cd07984">
    <property type="entry name" value="LPLAT_LABLAT-like"/>
    <property type="match status" value="1"/>
</dbReference>